<protein>
    <submittedName>
        <fullName evidence="2">NADH dehydrogenase subunit 6</fullName>
    </submittedName>
</protein>
<geneLocation type="mitochondrion" evidence="2"/>
<reference evidence="2" key="1">
    <citation type="submission" date="2015-06" db="EMBL/GenBank/DDBJ databases">
        <title>Characterization of the mitochondrial genome of Echinostoma paraensei.</title>
        <authorList>
            <person name="Adema C.M."/>
            <person name="Aran D."/>
            <person name="Watson A.C."/>
            <person name="Salamon H."/>
        </authorList>
    </citation>
    <scope>NUCLEOTIDE SEQUENCE</scope>
    <source>
        <strain evidence="2">Biology UNM</strain>
    </source>
</reference>
<dbReference type="EMBL" id="KT008005">
    <property type="protein sequence ID" value="AMB20945.1"/>
    <property type="molecule type" value="Genomic_DNA"/>
</dbReference>
<feature type="transmembrane region" description="Helical" evidence="1">
    <location>
        <begin position="121"/>
        <end position="142"/>
    </location>
</feature>
<dbReference type="AlphaFoldDB" id="A0A172GFL6"/>
<gene>
    <name evidence="2" type="primary">ND6</name>
</gene>
<name>A0A172GFL6_9TREM</name>
<keyword evidence="1" id="KW-1133">Transmembrane helix</keyword>
<keyword evidence="1" id="KW-0472">Membrane</keyword>
<evidence type="ECO:0000256" key="1">
    <source>
        <dbReference type="SAM" id="Phobius"/>
    </source>
</evidence>
<keyword evidence="1" id="KW-0812">Transmembrane</keyword>
<evidence type="ECO:0000313" key="2">
    <source>
        <dbReference type="EMBL" id="AMB20945.1"/>
    </source>
</evidence>
<organism evidence="2">
    <name type="scientific">Echinostoma paraensei</name>
    <dbReference type="NCBI Taxonomy" id="48215"/>
    <lineage>
        <taxon>Eukaryota</taxon>
        <taxon>Metazoa</taxon>
        <taxon>Spiralia</taxon>
        <taxon>Lophotrochozoa</taxon>
        <taxon>Platyhelminthes</taxon>
        <taxon>Trematoda</taxon>
        <taxon>Digenea</taxon>
        <taxon>Plagiorchiida</taxon>
        <taxon>Echinostomata</taxon>
        <taxon>Echinostomatoidea</taxon>
        <taxon>Echinostomatidae</taxon>
        <taxon>Echinostoma</taxon>
    </lineage>
</organism>
<keyword evidence="2" id="KW-0496">Mitochondrion</keyword>
<feature type="transmembrane region" description="Helical" evidence="1">
    <location>
        <begin position="47"/>
        <end position="71"/>
    </location>
</feature>
<sequence>MISIFLSSFYFSCLLSFSFVSHPVVYCVLLLGSAISVGGLVYSIIGFSWYLAIFCLVYVGGVYVLFIFVSIHSPNPVATAGGSSVVPVFLFSVLLCLVVCAFFPFPSLVDGSNYLCSYFEGFSYCLFCLVLMIGFVSISIVVSGKGSFFR</sequence>
<feature type="transmembrane region" description="Helical" evidence="1">
    <location>
        <begin position="83"/>
        <end position="109"/>
    </location>
</feature>
<accession>A0A172GFL6</accession>
<proteinExistence type="predicted"/>